<accession>A0ABR2A5E8</accession>
<reference evidence="2 3" key="1">
    <citation type="journal article" date="2024" name="G3 (Bethesda)">
        <title>Genome assembly of Hibiscus sabdariffa L. provides insights into metabolisms of medicinal natural products.</title>
        <authorList>
            <person name="Kim T."/>
        </authorList>
    </citation>
    <scope>NUCLEOTIDE SEQUENCE [LARGE SCALE GENOMIC DNA]</scope>
    <source>
        <strain evidence="2">TK-2024</strain>
        <tissue evidence="2">Old leaves</tissue>
    </source>
</reference>
<sequence>MHHDFLAFDSRNSLISILLFSLVDACGRSGGLSIRWKPYCTVSLRSYSRGHIDELIEEDSDGKGGDVQVSMEHQRNKIELHRGI</sequence>
<dbReference type="Proteomes" id="UP001396334">
    <property type="component" value="Unassembled WGS sequence"/>
</dbReference>
<evidence type="ECO:0008006" key="4">
    <source>
        <dbReference type="Google" id="ProtNLM"/>
    </source>
</evidence>
<evidence type="ECO:0000313" key="2">
    <source>
        <dbReference type="EMBL" id="KAK8488269.1"/>
    </source>
</evidence>
<feature type="signal peptide" evidence="1">
    <location>
        <begin position="1"/>
        <end position="25"/>
    </location>
</feature>
<gene>
    <name evidence="2" type="ORF">V6N11_066208</name>
</gene>
<keyword evidence="3" id="KW-1185">Reference proteome</keyword>
<feature type="chain" id="PRO_5047089528" description="Secreted protein" evidence="1">
    <location>
        <begin position="26"/>
        <end position="84"/>
    </location>
</feature>
<proteinExistence type="predicted"/>
<evidence type="ECO:0000313" key="3">
    <source>
        <dbReference type="Proteomes" id="UP001396334"/>
    </source>
</evidence>
<organism evidence="2 3">
    <name type="scientific">Hibiscus sabdariffa</name>
    <name type="common">roselle</name>
    <dbReference type="NCBI Taxonomy" id="183260"/>
    <lineage>
        <taxon>Eukaryota</taxon>
        <taxon>Viridiplantae</taxon>
        <taxon>Streptophyta</taxon>
        <taxon>Embryophyta</taxon>
        <taxon>Tracheophyta</taxon>
        <taxon>Spermatophyta</taxon>
        <taxon>Magnoliopsida</taxon>
        <taxon>eudicotyledons</taxon>
        <taxon>Gunneridae</taxon>
        <taxon>Pentapetalae</taxon>
        <taxon>rosids</taxon>
        <taxon>malvids</taxon>
        <taxon>Malvales</taxon>
        <taxon>Malvaceae</taxon>
        <taxon>Malvoideae</taxon>
        <taxon>Hibiscus</taxon>
    </lineage>
</organism>
<evidence type="ECO:0000256" key="1">
    <source>
        <dbReference type="SAM" id="SignalP"/>
    </source>
</evidence>
<comment type="caution">
    <text evidence="2">The sequence shown here is derived from an EMBL/GenBank/DDBJ whole genome shotgun (WGS) entry which is preliminary data.</text>
</comment>
<protein>
    <recommendedName>
        <fullName evidence="4">Secreted protein</fullName>
    </recommendedName>
</protein>
<name>A0ABR2A5E8_9ROSI</name>
<keyword evidence="1" id="KW-0732">Signal</keyword>
<dbReference type="EMBL" id="JBBPBN010000357">
    <property type="protein sequence ID" value="KAK8488269.1"/>
    <property type="molecule type" value="Genomic_DNA"/>
</dbReference>